<name>A0AAX6G1G2_IRIPA</name>
<evidence type="ECO:0000313" key="1">
    <source>
        <dbReference type="EMBL" id="KAJ6822362.1"/>
    </source>
</evidence>
<protein>
    <submittedName>
        <fullName evidence="1">Uncharacterized protein</fullName>
    </submittedName>
</protein>
<dbReference type="AlphaFoldDB" id="A0AAX6G1G2"/>
<accession>A0AAX6G1G2</accession>
<comment type="caution">
    <text evidence="1">The sequence shown here is derived from an EMBL/GenBank/DDBJ whole genome shotgun (WGS) entry which is preliminary data.</text>
</comment>
<organism evidence="1 2">
    <name type="scientific">Iris pallida</name>
    <name type="common">Sweet iris</name>
    <dbReference type="NCBI Taxonomy" id="29817"/>
    <lineage>
        <taxon>Eukaryota</taxon>
        <taxon>Viridiplantae</taxon>
        <taxon>Streptophyta</taxon>
        <taxon>Embryophyta</taxon>
        <taxon>Tracheophyta</taxon>
        <taxon>Spermatophyta</taxon>
        <taxon>Magnoliopsida</taxon>
        <taxon>Liliopsida</taxon>
        <taxon>Asparagales</taxon>
        <taxon>Iridaceae</taxon>
        <taxon>Iridoideae</taxon>
        <taxon>Irideae</taxon>
        <taxon>Iris</taxon>
    </lineage>
</organism>
<dbReference type="EMBL" id="JANAVB010024400">
    <property type="protein sequence ID" value="KAJ6822362.1"/>
    <property type="molecule type" value="Genomic_DNA"/>
</dbReference>
<keyword evidence="2" id="KW-1185">Reference proteome</keyword>
<reference evidence="1" key="2">
    <citation type="submission" date="2023-04" db="EMBL/GenBank/DDBJ databases">
        <authorList>
            <person name="Bruccoleri R.E."/>
            <person name="Oakeley E.J."/>
            <person name="Faust A.-M."/>
            <person name="Dessus-Babus S."/>
            <person name="Altorfer M."/>
            <person name="Burckhardt D."/>
            <person name="Oertli M."/>
            <person name="Naumann U."/>
            <person name="Petersen F."/>
            <person name="Wong J."/>
        </authorList>
    </citation>
    <scope>NUCLEOTIDE SEQUENCE</scope>
    <source>
        <strain evidence="1">GSM-AAB239-AS_SAM_17_03QT</strain>
        <tissue evidence="1">Leaf</tissue>
    </source>
</reference>
<sequence length="74" mass="8632">MCIHMIPHFEPRRQMVPEHIYELTLVSFGGITENFWASVNTVWSESRILKLLLSTVLRVLLKGNFVLVNAKEMF</sequence>
<evidence type="ECO:0000313" key="2">
    <source>
        <dbReference type="Proteomes" id="UP001140949"/>
    </source>
</evidence>
<reference evidence="1" key="1">
    <citation type="journal article" date="2023" name="GigaByte">
        <title>Genome assembly of the bearded iris, Iris pallida Lam.</title>
        <authorList>
            <person name="Bruccoleri R.E."/>
            <person name="Oakeley E.J."/>
            <person name="Faust A.M.E."/>
            <person name="Altorfer M."/>
            <person name="Dessus-Babus S."/>
            <person name="Burckhardt D."/>
            <person name="Oertli M."/>
            <person name="Naumann U."/>
            <person name="Petersen F."/>
            <person name="Wong J."/>
        </authorList>
    </citation>
    <scope>NUCLEOTIDE SEQUENCE</scope>
    <source>
        <strain evidence="1">GSM-AAB239-AS_SAM_17_03QT</strain>
    </source>
</reference>
<dbReference type="Proteomes" id="UP001140949">
    <property type="component" value="Unassembled WGS sequence"/>
</dbReference>
<proteinExistence type="predicted"/>
<gene>
    <name evidence="1" type="ORF">M6B38_389005</name>
</gene>